<dbReference type="Proteomes" id="UP001221686">
    <property type="component" value="Unassembled WGS sequence"/>
</dbReference>
<sequence length="171" mass="17753">MLRFVMVSATTFGFALPFVLSQVTAARPATAELPEAEFCGADDCSDDEPPGLDLARCAGLQFGFEARACEVRKGPACLVSCTFDAVGQGCLNEVGDRATPRDLAACQTETVAVCRSQCEVAGAAFCERERPSQAFAGCEEGDEDCVDSYAGGDSAVFVDLLACIGPGIEAG</sequence>
<proteinExistence type="predicted"/>
<protein>
    <recommendedName>
        <fullName evidence="4">Secreted protein</fullName>
    </recommendedName>
</protein>
<organism evidence="2 3">
    <name type="scientific">Nannocystis bainbridge</name>
    <dbReference type="NCBI Taxonomy" id="2995303"/>
    <lineage>
        <taxon>Bacteria</taxon>
        <taxon>Pseudomonadati</taxon>
        <taxon>Myxococcota</taxon>
        <taxon>Polyangia</taxon>
        <taxon>Nannocystales</taxon>
        <taxon>Nannocystaceae</taxon>
        <taxon>Nannocystis</taxon>
    </lineage>
</organism>
<reference evidence="2 3" key="1">
    <citation type="submission" date="2022-11" db="EMBL/GenBank/DDBJ databases">
        <title>Minimal conservation of predation-associated metabolite biosynthetic gene clusters underscores biosynthetic potential of Myxococcota including descriptions for ten novel species: Archangium lansinium sp. nov., Myxococcus landrumus sp. nov., Nannocystis bai.</title>
        <authorList>
            <person name="Ahearne A."/>
            <person name="Stevens C."/>
            <person name="Dowd S."/>
        </authorList>
    </citation>
    <scope>NUCLEOTIDE SEQUENCE [LARGE SCALE GENOMIC DNA]</scope>
    <source>
        <strain evidence="2 3">BB15-2</strain>
    </source>
</reference>
<keyword evidence="1" id="KW-0732">Signal</keyword>
<keyword evidence="3" id="KW-1185">Reference proteome</keyword>
<evidence type="ECO:0008006" key="4">
    <source>
        <dbReference type="Google" id="ProtNLM"/>
    </source>
</evidence>
<feature type="chain" id="PRO_5046389894" description="Secreted protein" evidence="1">
    <location>
        <begin position="26"/>
        <end position="171"/>
    </location>
</feature>
<name>A0ABT5DUG6_9BACT</name>
<evidence type="ECO:0000313" key="3">
    <source>
        <dbReference type="Proteomes" id="UP001221686"/>
    </source>
</evidence>
<comment type="caution">
    <text evidence="2">The sequence shown here is derived from an EMBL/GenBank/DDBJ whole genome shotgun (WGS) entry which is preliminary data.</text>
</comment>
<evidence type="ECO:0000313" key="2">
    <source>
        <dbReference type="EMBL" id="MDC0717266.1"/>
    </source>
</evidence>
<dbReference type="EMBL" id="JAQNDL010000001">
    <property type="protein sequence ID" value="MDC0717266.1"/>
    <property type="molecule type" value="Genomic_DNA"/>
</dbReference>
<accession>A0ABT5DUG6</accession>
<evidence type="ECO:0000256" key="1">
    <source>
        <dbReference type="SAM" id="SignalP"/>
    </source>
</evidence>
<feature type="signal peptide" evidence="1">
    <location>
        <begin position="1"/>
        <end position="25"/>
    </location>
</feature>
<gene>
    <name evidence="2" type="ORF">POL25_10210</name>
</gene>